<accession>A0ABW0EGE2</accession>
<comment type="caution">
    <text evidence="1">The sequence shown here is derived from an EMBL/GenBank/DDBJ whole genome shotgun (WGS) entry which is preliminary data.</text>
</comment>
<dbReference type="EMBL" id="JBHSKF010000002">
    <property type="protein sequence ID" value="MFC5286448.1"/>
    <property type="molecule type" value="Genomic_DNA"/>
</dbReference>
<protein>
    <submittedName>
        <fullName evidence="1">Uncharacterized protein</fullName>
    </submittedName>
</protein>
<reference evidence="2" key="1">
    <citation type="journal article" date="2019" name="Int. J. Syst. Evol. Microbiol.">
        <title>The Global Catalogue of Microorganisms (GCM) 10K type strain sequencing project: providing services to taxonomists for standard genome sequencing and annotation.</title>
        <authorList>
            <consortium name="The Broad Institute Genomics Platform"/>
            <consortium name="The Broad Institute Genome Sequencing Center for Infectious Disease"/>
            <person name="Wu L."/>
            <person name="Ma J."/>
        </authorList>
    </citation>
    <scope>NUCLEOTIDE SEQUENCE [LARGE SCALE GENOMIC DNA]</scope>
    <source>
        <strain evidence="2">CCUG 59778</strain>
    </source>
</reference>
<gene>
    <name evidence="1" type="ORF">ACFPM7_05240</name>
</gene>
<dbReference type="RefSeq" id="WP_378244385.1">
    <property type="nucleotide sequence ID" value="NZ_JBHSKF010000002.1"/>
</dbReference>
<dbReference type="Proteomes" id="UP001596157">
    <property type="component" value="Unassembled WGS sequence"/>
</dbReference>
<organism evidence="1 2">
    <name type="scientific">Actinokineospora guangxiensis</name>
    <dbReference type="NCBI Taxonomy" id="1490288"/>
    <lineage>
        <taxon>Bacteria</taxon>
        <taxon>Bacillati</taxon>
        <taxon>Actinomycetota</taxon>
        <taxon>Actinomycetes</taxon>
        <taxon>Pseudonocardiales</taxon>
        <taxon>Pseudonocardiaceae</taxon>
        <taxon>Actinokineospora</taxon>
    </lineage>
</organism>
<name>A0ABW0EGE2_9PSEU</name>
<proteinExistence type="predicted"/>
<evidence type="ECO:0000313" key="2">
    <source>
        <dbReference type="Proteomes" id="UP001596157"/>
    </source>
</evidence>
<evidence type="ECO:0000313" key="1">
    <source>
        <dbReference type="EMBL" id="MFC5286448.1"/>
    </source>
</evidence>
<keyword evidence="2" id="KW-1185">Reference proteome</keyword>
<sequence>MDTQTPADRPQLRELVAEADARQRLVDFLGGAADEREPVLADAA</sequence>